<name>A0ACB8U8H9_9APHY</name>
<dbReference type="Proteomes" id="UP001055072">
    <property type="component" value="Unassembled WGS sequence"/>
</dbReference>
<organism evidence="1 2">
    <name type="scientific">Irpex rosettiformis</name>
    <dbReference type="NCBI Taxonomy" id="378272"/>
    <lineage>
        <taxon>Eukaryota</taxon>
        <taxon>Fungi</taxon>
        <taxon>Dikarya</taxon>
        <taxon>Basidiomycota</taxon>
        <taxon>Agaricomycotina</taxon>
        <taxon>Agaricomycetes</taxon>
        <taxon>Polyporales</taxon>
        <taxon>Irpicaceae</taxon>
        <taxon>Irpex</taxon>
    </lineage>
</organism>
<accession>A0ACB8U8H9</accession>
<gene>
    <name evidence="1" type="ORF">BDY19DRAFT_991988</name>
</gene>
<sequence>MTAERIENGIYFIQNVGTGTVIDLAGASAIDGAKLQGFAKRDLNDDIVGAQLWYISHVGNEPVYTIRNIRSLTYADLYGFNAADGTPIVGFHGTGGQNQHWVFISTPDKKGYNIRNVATGTFIDLYAGGPGNCTPINGWTGLPSMNQVWRLISI</sequence>
<reference evidence="1" key="1">
    <citation type="journal article" date="2021" name="Environ. Microbiol.">
        <title>Gene family expansions and transcriptome signatures uncover fungal adaptations to wood decay.</title>
        <authorList>
            <person name="Hage H."/>
            <person name="Miyauchi S."/>
            <person name="Viragh M."/>
            <person name="Drula E."/>
            <person name="Min B."/>
            <person name="Chaduli D."/>
            <person name="Navarro D."/>
            <person name="Favel A."/>
            <person name="Norest M."/>
            <person name="Lesage-Meessen L."/>
            <person name="Balint B."/>
            <person name="Merenyi Z."/>
            <person name="de Eugenio L."/>
            <person name="Morin E."/>
            <person name="Martinez A.T."/>
            <person name="Baldrian P."/>
            <person name="Stursova M."/>
            <person name="Martinez M.J."/>
            <person name="Novotny C."/>
            <person name="Magnuson J.K."/>
            <person name="Spatafora J.W."/>
            <person name="Maurice S."/>
            <person name="Pangilinan J."/>
            <person name="Andreopoulos W."/>
            <person name="LaButti K."/>
            <person name="Hundley H."/>
            <person name="Na H."/>
            <person name="Kuo A."/>
            <person name="Barry K."/>
            <person name="Lipzen A."/>
            <person name="Henrissat B."/>
            <person name="Riley R."/>
            <person name="Ahrendt S."/>
            <person name="Nagy L.G."/>
            <person name="Grigoriev I.V."/>
            <person name="Martin F."/>
            <person name="Rosso M.N."/>
        </authorList>
    </citation>
    <scope>NUCLEOTIDE SEQUENCE</scope>
    <source>
        <strain evidence="1">CBS 384.51</strain>
    </source>
</reference>
<protein>
    <submittedName>
        <fullName evidence="1">Ricin B-like lectin</fullName>
    </submittedName>
</protein>
<comment type="caution">
    <text evidence="1">The sequence shown here is derived from an EMBL/GenBank/DDBJ whole genome shotgun (WGS) entry which is preliminary data.</text>
</comment>
<dbReference type="EMBL" id="MU274907">
    <property type="protein sequence ID" value="KAI0090544.1"/>
    <property type="molecule type" value="Genomic_DNA"/>
</dbReference>
<evidence type="ECO:0000313" key="1">
    <source>
        <dbReference type="EMBL" id="KAI0090544.1"/>
    </source>
</evidence>
<keyword evidence="2" id="KW-1185">Reference proteome</keyword>
<proteinExistence type="predicted"/>
<evidence type="ECO:0000313" key="2">
    <source>
        <dbReference type="Proteomes" id="UP001055072"/>
    </source>
</evidence>